<gene>
    <name evidence="4" type="ORF">COF57_18260</name>
</gene>
<dbReference type="Gene3D" id="3.40.630.30">
    <property type="match status" value="1"/>
</dbReference>
<dbReference type="InterPro" id="IPR050832">
    <property type="entry name" value="Bact_Acetyltransf"/>
</dbReference>
<dbReference type="PANTHER" id="PTHR43877">
    <property type="entry name" value="AMINOALKYLPHOSPHONATE N-ACETYLTRANSFERASE-RELATED-RELATED"/>
    <property type="match status" value="1"/>
</dbReference>
<proteinExistence type="predicted"/>
<dbReference type="Proteomes" id="UP000223364">
    <property type="component" value="Unassembled WGS sequence"/>
</dbReference>
<sequence>MLIKHATSSDAPVIHDLMIKAFKEYENVIPPSSALEETVKSISVALEKGEKAFIAYEENHPVGMVRFQVKDEGLYFYRLSVIPEKQGKGIAKMILKFLEDYAINIGVSTIFCKVRMTVPKNIQLYSSIGYHVFDEDIVHKPNGINIKVVSMEKEL</sequence>
<evidence type="ECO:0000313" key="4">
    <source>
        <dbReference type="EMBL" id="PHD58996.1"/>
    </source>
</evidence>
<dbReference type="InterPro" id="IPR016181">
    <property type="entry name" value="Acyl_CoA_acyltransferase"/>
</dbReference>
<dbReference type="EMBL" id="NUSP01000014">
    <property type="protein sequence ID" value="PHD58996.1"/>
    <property type="molecule type" value="Genomic_DNA"/>
</dbReference>
<dbReference type="Pfam" id="PF00583">
    <property type="entry name" value="Acetyltransf_1"/>
    <property type="match status" value="1"/>
</dbReference>
<dbReference type="AlphaFoldDB" id="A0A2C4Q1U7"/>
<name>A0A2C4Q1U7_9BACI</name>
<dbReference type="SUPFAM" id="SSF55729">
    <property type="entry name" value="Acyl-CoA N-acyltransferases (Nat)"/>
    <property type="match status" value="1"/>
</dbReference>
<evidence type="ECO:0000313" key="5">
    <source>
        <dbReference type="Proteomes" id="UP000223364"/>
    </source>
</evidence>
<protein>
    <submittedName>
        <fullName evidence="4">N-acetyltransferase</fullName>
    </submittedName>
</protein>
<feature type="domain" description="N-acetyltransferase" evidence="3">
    <location>
        <begin position="1"/>
        <end position="155"/>
    </location>
</feature>
<organism evidence="4 5">
    <name type="scientific">Bacillus wiedmannii</name>
    <dbReference type="NCBI Taxonomy" id="1890302"/>
    <lineage>
        <taxon>Bacteria</taxon>
        <taxon>Bacillati</taxon>
        <taxon>Bacillota</taxon>
        <taxon>Bacilli</taxon>
        <taxon>Bacillales</taxon>
        <taxon>Bacillaceae</taxon>
        <taxon>Bacillus</taxon>
        <taxon>Bacillus cereus group</taxon>
    </lineage>
</organism>
<evidence type="ECO:0000256" key="1">
    <source>
        <dbReference type="ARBA" id="ARBA00022679"/>
    </source>
</evidence>
<dbReference type="InterPro" id="IPR000182">
    <property type="entry name" value="GNAT_dom"/>
</dbReference>
<keyword evidence="2" id="KW-0012">Acyltransferase</keyword>
<dbReference type="PROSITE" id="PS51186">
    <property type="entry name" value="GNAT"/>
    <property type="match status" value="1"/>
</dbReference>
<dbReference type="RefSeq" id="WP_060488996.1">
    <property type="nucleotide sequence ID" value="NZ_LJXA01000024.1"/>
</dbReference>
<evidence type="ECO:0000256" key="2">
    <source>
        <dbReference type="ARBA" id="ARBA00023315"/>
    </source>
</evidence>
<dbReference type="GO" id="GO:0016747">
    <property type="term" value="F:acyltransferase activity, transferring groups other than amino-acyl groups"/>
    <property type="evidence" value="ECO:0007669"/>
    <property type="project" value="InterPro"/>
</dbReference>
<dbReference type="CDD" id="cd04301">
    <property type="entry name" value="NAT_SF"/>
    <property type="match status" value="1"/>
</dbReference>
<accession>A0A2C4Q1U7</accession>
<evidence type="ECO:0000259" key="3">
    <source>
        <dbReference type="PROSITE" id="PS51186"/>
    </source>
</evidence>
<comment type="caution">
    <text evidence="4">The sequence shown here is derived from an EMBL/GenBank/DDBJ whole genome shotgun (WGS) entry which is preliminary data.</text>
</comment>
<keyword evidence="1 4" id="KW-0808">Transferase</keyword>
<reference evidence="4 5" key="1">
    <citation type="submission" date="2017-09" db="EMBL/GenBank/DDBJ databases">
        <title>Large-scale bioinformatics analysis of Bacillus genomes uncovers conserved roles of natural products in bacterial physiology.</title>
        <authorList>
            <consortium name="Agbiome Team Llc"/>
            <person name="Bleich R.M."/>
            <person name="Grubbs K.J."/>
            <person name="Santa Maria K.C."/>
            <person name="Allen S.E."/>
            <person name="Farag S."/>
            <person name="Shank E.A."/>
            <person name="Bowers A."/>
        </authorList>
    </citation>
    <scope>NUCLEOTIDE SEQUENCE [LARGE SCALE GENOMIC DNA]</scope>
    <source>
        <strain evidence="4 5">AFS044295</strain>
    </source>
</reference>